<evidence type="ECO:0000313" key="15">
    <source>
        <dbReference type="EMBL" id="SDW88692.1"/>
    </source>
</evidence>
<comment type="cofactor">
    <cofactor evidence="13">
        <name>Mn(2+)</name>
        <dbReference type="ChEBI" id="CHEBI:29035"/>
    </cofactor>
    <cofactor evidence="13">
        <name>Mg(2+)</name>
        <dbReference type="ChEBI" id="CHEBI:18420"/>
    </cofactor>
    <text evidence="13">Binds 2 metal ions per subunit. Manganese or magnesium.</text>
</comment>
<evidence type="ECO:0000256" key="11">
    <source>
        <dbReference type="ARBA" id="ARBA00022842"/>
    </source>
</evidence>
<comment type="similarity">
    <text evidence="4 12">Belongs to the RNase H family.</text>
</comment>
<evidence type="ECO:0000259" key="14">
    <source>
        <dbReference type="PROSITE" id="PS50879"/>
    </source>
</evidence>
<dbReference type="Proteomes" id="UP000199488">
    <property type="component" value="Unassembled WGS sequence"/>
</dbReference>
<dbReference type="EMBL" id="FNNC01000006">
    <property type="protein sequence ID" value="SDW88692.1"/>
    <property type="molecule type" value="Genomic_DNA"/>
</dbReference>
<dbReference type="GO" id="GO:0043137">
    <property type="term" value="P:DNA replication, removal of RNA primer"/>
    <property type="evidence" value="ECO:0007669"/>
    <property type="project" value="TreeGrafter"/>
</dbReference>
<evidence type="ECO:0000256" key="3">
    <source>
        <dbReference type="ARBA" id="ARBA00004065"/>
    </source>
</evidence>
<dbReference type="GO" id="GO:0003676">
    <property type="term" value="F:nucleic acid binding"/>
    <property type="evidence" value="ECO:0007669"/>
    <property type="project" value="UniProtKB-UniRule"/>
</dbReference>
<evidence type="ECO:0000256" key="13">
    <source>
        <dbReference type="PIRSR" id="PIRSR037839-1"/>
    </source>
</evidence>
<dbReference type="SUPFAM" id="SSF53098">
    <property type="entry name" value="Ribonuclease H-like"/>
    <property type="match status" value="1"/>
</dbReference>
<dbReference type="GO" id="GO:0004523">
    <property type="term" value="F:RNA-DNA hybrid ribonuclease activity"/>
    <property type="evidence" value="ECO:0007669"/>
    <property type="project" value="UniProtKB-UniRule"/>
</dbReference>
<evidence type="ECO:0000256" key="1">
    <source>
        <dbReference type="ARBA" id="ARBA00000077"/>
    </source>
</evidence>
<comment type="function">
    <text evidence="3 12">Endonuclease that specifically degrades the RNA of RNA-DNA hybrids.</text>
</comment>
<feature type="binding site" evidence="13">
    <location>
        <position position="71"/>
    </location>
    <ligand>
        <name>Mg(2+)</name>
        <dbReference type="ChEBI" id="CHEBI:18420"/>
        <label>1</label>
    </ligand>
</feature>
<dbReference type="STRING" id="1122204.SAMN05421781_2688"/>
<dbReference type="PIRSF" id="PIRSF037839">
    <property type="entry name" value="Ribonuclease_H"/>
    <property type="match status" value="1"/>
</dbReference>
<accession>A0A1H2X706</accession>
<keyword evidence="16" id="KW-1185">Reference proteome</keyword>
<name>A0A1H2X706_9BACI</name>
<comment type="catalytic activity">
    <reaction evidence="1 12">
        <text>Endonucleolytic cleavage to 5'-phosphomonoester.</text>
        <dbReference type="EC" id="3.1.26.4"/>
    </reaction>
</comment>
<gene>
    <name evidence="15" type="ORF">SAMN05421781_2688</name>
</gene>
<dbReference type="GO" id="GO:0005737">
    <property type="term" value="C:cytoplasm"/>
    <property type="evidence" value="ECO:0007669"/>
    <property type="project" value="UniProtKB-SubCell"/>
</dbReference>
<dbReference type="OrthoDB" id="9811552at2"/>
<protein>
    <recommendedName>
        <fullName evidence="6 12">Ribonuclease H</fullName>
        <ecNumber evidence="5 12">3.1.26.4</ecNumber>
    </recommendedName>
</protein>
<feature type="binding site" evidence="13">
    <location>
        <position position="132"/>
    </location>
    <ligand>
        <name>Mg(2+)</name>
        <dbReference type="ChEBI" id="CHEBI:18420"/>
        <label>2</label>
    </ligand>
</feature>
<evidence type="ECO:0000256" key="9">
    <source>
        <dbReference type="ARBA" id="ARBA00022759"/>
    </source>
</evidence>
<evidence type="ECO:0000256" key="7">
    <source>
        <dbReference type="ARBA" id="ARBA00022722"/>
    </source>
</evidence>
<dbReference type="InterPro" id="IPR002156">
    <property type="entry name" value="RNaseH_domain"/>
</dbReference>
<dbReference type="GO" id="GO:0046872">
    <property type="term" value="F:metal ion binding"/>
    <property type="evidence" value="ECO:0007669"/>
    <property type="project" value="UniProtKB-KW"/>
</dbReference>
<dbReference type="EC" id="3.1.26.4" evidence="5 12"/>
<dbReference type="RefSeq" id="WP_091616116.1">
    <property type="nucleotide sequence ID" value="NZ_FNNC01000006.1"/>
</dbReference>
<evidence type="ECO:0000256" key="4">
    <source>
        <dbReference type="ARBA" id="ARBA00005300"/>
    </source>
</evidence>
<dbReference type="InterPro" id="IPR017290">
    <property type="entry name" value="RNase_H_bac"/>
</dbReference>
<keyword evidence="11 12" id="KW-0460">Magnesium</keyword>
<keyword evidence="8 12" id="KW-0479">Metal-binding</keyword>
<dbReference type="Gene3D" id="3.40.970.10">
    <property type="entry name" value="Ribonuclease H1, N-terminal domain"/>
    <property type="match status" value="1"/>
</dbReference>
<dbReference type="PANTHER" id="PTHR10642">
    <property type="entry name" value="RIBONUCLEASE H1"/>
    <property type="match status" value="1"/>
</dbReference>
<keyword evidence="13" id="KW-0464">Manganese</keyword>
<keyword evidence="7 12" id="KW-0540">Nuclease</keyword>
<keyword evidence="9 12" id="KW-0255">Endonuclease</keyword>
<dbReference type="Pfam" id="PF00075">
    <property type="entry name" value="RNase_H"/>
    <property type="match status" value="1"/>
</dbReference>
<dbReference type="InterPro" id="IPR036397">
    <property type="entry name" value="RNaseH_sf"/>
</dbReference>
<comment type="cofactor">
    <cofactor evidence="2">
        <name>Mg(2+)</name>
        <dbReference type="ChEBI" id="CHEBI:18420"/>
    </cofactor>
</comment>
<feature type="binding site" evidence="13">
    <location>
        <position position="109"/>
    </location>
    <ligand>
        <name>Mg(2+)</name>
        <dbReference type="ChEBI" id="CHEBI:18420"/>
        <label>2</label>
    </ligand>
</feature>
<dbReference type="InterPro" id="IPR037056">
    <property type="entry name" value="RNase_H1_N_sf"/>
</dbReference>
<evidence type="ECO:0000256" key="12">
    <source>
        <dbReference type="PIRNR" id="PIRNR037839"/>
    </source>
</evidence>
<dbReference type="AlphaFoldDB" id="A0A1H2X706"/>
<evidence type="ECO:0000256" key="5">
    <source>
        <dbReference type="ARBA" id="ARBA00012180"/>
    </source>
</evidence>
<sequence>MAKKKWYVVWKGKKPGIYSTWAECEKQVKGFKGAKFKSFPSYEEAEAAFNGSGGKPETENGSYITESISVDAGSHGNPGPVEYRGVYTKTEEIVFAHPGFKKGTNNMAEFLGIVHALRYLKEQESPMPVYSDSATAIGWVEKKKANSTLVEDAESREIWEDIRRAEKWLKEHTWENPIYKWDTKNWGEIKADYQRK</sequence>
<dbReference type="InterPro" id="IPR009027">
    <property type="entry name" value="Ribosomal_bL9/RNase_H1_N"/>
</dbReference>
<evidence type="ECO:0000256" key="10">
    <source>
        <dbReference type="ARBA" id="ARBA00022801"/>
    </source>
</evidence>
<proteinExistence type="inferred from homology"/>
<dbReference type="InterPro" id="IPR012337">
    <property type="entry name" value="RNaseH-like_sf"/>
</dbReference>
<organism evidence="15 16">
    <name type="scientific">Marinococcus luteus</name>
    <dbReference type="NCBI Taxonomy" id="1122204"/>
    <lineage>
        <taxon>Bacteria</taxon>
        <taxon>Bacillati</taxon>
        <taxon>Bacillota</taxon>
        <taxon>Bacilli</taxon>
        <taxon>Bacillales</taxon>
        <taxon>Bacillaceae</taxon>
        <taxon>Marinococcus</taxon>
    </lineage>
</organism>
<feature type="domain" description="RNase H type-1" evidence="14">
    <location>
        <begin position="62"/>
        <end position="196"/>
    </location>
</feature>
<feature type="binding site" evidence="13">
    <location>
        <position position="192"/>
    </location>
    <ligand>
        <name>Mg(2+)</name>
        <dbReference type="ChEBI" id="CHEBI:18420"/>
        <label>1</label>
    </ligand>
</feature>
<evidence type="ECO:0000256" key="2">
    <source>
        <dbReference type="ARBA" id="ARBA00001946"/>
    </source>
</evidence>
<keyword evidence="12" id="KW-0963">Cytoplasm</keyword>
<dbReference type="InterPro" id="IPR050092">
    <property type="entry name" value="RNase_H"/>
</dbReference>
<evidence type="ECO:0000256" key="8">
    <source>
        <dbReference type="ARBA" id="ARBA00022723"/>
    </source>
</evidence>
<dbReference type="SUPFAM" id="SSF55658">
    <property type="entry name" value="L9 N-domain-like"/>
    <property type="match status" value="1"/>
</dbReference>
<evidence type="ECO:0000256" key="6">
    <source>
        <dbReference type="ARBA" id="ARBA00017721"/>
    </source>
</evidence>
<dbReference type="Gene3D" id="3.30.420.10">
    <property type="entry name" value="Ribonuclease H-like superfamily/Ribonuclease H"/>
    <property type="match status" value="1"/>
</dbReference>
<comment type="subcellular location">
    <subcellularLocation>
        <location evidence="12">Cytoplasm</location>
    </subcellularLocation>
</comment>
<dbReference type="FunFam" id="3.40.970.10:FF:000002">
    <property type="entry name" value="Ribonuclease H"/>
    <property type="match status" value="1"/>
</dbReference>
<dbReference type="InterPro" id="IPR011320">
    <property type="entry name" value="RNase_H1_N"/>
</dbReference>
<dbReference type="PANTHER" id="PTHR10642:SF26">
    <property type="entry name" value="RIBONUCLEASE H1"/>
    <property type="match status" value="1"/>
</dbReference>
<dbReference type="PROSITE" id="PS50879">
    <property type="entry name" value="RNASE_H_1"/>
    <property type="match status" value="1"/>
</dbReference>
<reference evidence="15 16" key="1">
    <citation type="submission" date="2016-10" db="EMBL/GenBank/DDBJ databases">
        <authorList>
            <person name="de Groot N.N."/>
        </authorList>
    </citation>
    <scope>NUCLEOTIDE SEQUENCE [LARGE SCALE GENOMIC DNA]</scope>
    <source>
        <strain evidence="15 16">DSM 23126</strain>
    </source>
</reference>
<dbReference type="Pfam" id="PF01693">
    <property type="entry name" value="Cauli_VI"/>
    <property type="match status" value="1"/>
</dbReference>
<keyword evidence="10 12" id="KW-0378">Hydrolase</keyword>
<evidence type="ECO:0000313" key="16">
    <source>
        <dbReference type="Proteomes" id="UP000199488"/>
    </source>
</evidence>